<name>A0ABZ0TFB9_9SPHI</name>
<keyword evidence="3" id="KW-1185">Reference proteome</keyword>
<sequence>MLTTPFKPYYLETTIDPNDKIKGAANEVLRDSRKNWWWRALVGGLAGGLIAGLLVK</sequence>
<keyword evidence="1" id="KW-0812">Transmembrane</keyword>
<keyword evidence="1" id="KW-0472">Membrane</keyword>
<dbReference type="Proteomes" id="UP001324380">
    <property type="component" value="Chromosome"/>
</dbReference>
<reference evidence="2 3" key="1">
    <citation type="submission" date="2023-11" db="EMBL/GenBank/DDBJ databases">
        <title>Analysis of the Genomes of Mucilaginibacter gossypii cycad 4 and M. sabulilitoris SNA2: microbes with the potential for plant growth promotion.</title>
        <authorList>
            <person name="Hirsch A.M."/>
            <person name="Humm E."/>
            <person name="Rubbi M."/>
            <person name="Del Vecchio G."/>
            <person name="Ha S.M."/>
            <person name="Pellegrini M."/>
            <person name="Gunsalus R.P."/>
        </authorList>
    </citation>
    <scope>NUCLEOTIDE SEQUENCE [LARGE SCALE GENOMIC DNA]</scope>
    <source>
        <strain evidence="2 3">SNA2</strain>
    </source>
</reference>
<evidence type="ECO:0000313" key="2">
    <source>
        <dbReference type="EMBL" id="WPU91871.1"/>
    </source>
</evidence>
<keyword evidence="1" id="KW-1133">Transmembrane helix</keyword>
<dbReference type="RefSeq" id="WP_321561037.1">
    <property type="nucleotide sequence ID" value="NZ_CP139558.1"/>
</dbReference>
<dbReference type="EMBL" id="CP139558">
    <property type="protein sequence ID" value="WPU91871.1"/>
    <property type="molecule type" value="Genomic_DNA"/>
</dbReference>
<proteinExistence type="predicted"/>
<protein>
    <submittedName>
        <fullName evidence="2">Uncharacterized protein</fullName>
    </submittedName>
</protein>
<evidence type="ECO:0000313" key="3">
    <source>
        <dbReference type="Proteomes" id="UP001324380"/>
    </source>
</evidence>
<evidence type="ECO:0000256" key="1">
    <source>
        <dbReference type="SAM" id="Phobius"/>
    </source>
</evidence>
<organism evidence="2 3">
    <name type="scientific">Mucilaginibacter sabulilitoris</name>
    <dbReference type="NCBI Taxonomy" id="1173583"/>
    <lineage>
        <taxon>Bacteria</taxon>
        <taxon>Pseudomonadati</taxon>
        <taxon>Bacteroidota</taxon>
        <taxon>Sphingobacteriia</taxon>
        <taxon>Sphingobacteriales</taxon>
        <taxon>Sphingobacteriaceae</taxon>
        <taxon>Mucilaginibacter</taxon>
    </lineage>
</organism>
<gene>
    <name evidence="2" type="ORF">SNE25_21375</name>
</gene>
<feature type="transmembrane region" description="Helical" evidence="1">
    <location>
        <begin position="36"/>
        <end position="55"/>
    </location>
</feature>
<accession>A0ABZ0TFB9</accession>